<reference evidence="1 2" key="1">
    <citation type="submission" date="2017-03" db="EMBL/GenBank/DDBJ databases">
        <title>Paenibacillus larvae genome sequencing.</title>
        <authorList>
            <person name="Dingman D.W."/>
        </authorList>
    </citation>
    <scope>NUCLEOTIDE SEQUENCE [LARGE SCALE GENOMIC DNA]</scope>
    <source>
        <strain evidence="1 2">SAG 10367</strain>
    </source>
</reference>
<dbReference type="Proteomes" id="UP000192727">
    <property type="component" value="Chromosome"/>
</dbReference>
<proteinExistence type="predicted"/>
<dbReference type="RefSeq" id="WP_083038878.1">
    <property type="nucleotide sequence ID" value="NZ_CP020557.1"/>
</dbReference>
<gene>
    <name evidence="1" type="ORF">B7C51_04590</name>
</gene>
<accession>A0A1V0UQK4</accession>
<dbReference type="AlphaFoldDB" id="A0A1V0UQK4"/>
<evidence type="ECO:0000313" key="1">
    <source>
        <dbReference type="EMBL" id="ARF67252.1"/>
    </source>
</evidence>
<name>A0A1V0UQK4_9BACL</name>
<protein>
    <submittedName>
        <fullName evidence="1">Uncharacterized protein</fullName>
    </submittedName>
</protein>
<organism evidence="1 2">
    <name type="scientific">Paenibacillus larvae subsp. pulvifaciens</name>
    <dbReference type="NCBI Taxonomy" id="1477"/>
    <lineage>
        <taxon>Bacteria</taxon>
        <taxon>Bacillati</taxon>
        <taxon>Bacillota</taxon>
        <taxon>Bacilli</taxon>
        <taxon>Bacillales</taxon>
        <taxon>Paenibacillaceae</taxon>
        <taxon>Paenibacillus</taxon>
    </lineage>
</organism>
<evidence type="ECO:0000313" key="2">
    <source>
        <dbReference type="Proteomes" id="UP000192727"/>
    </source>
</evidence>
<dbReference type="EMBL" id="CP020557">
    <property type="protein sequence ID" value="ARF67252.1"/>
    <property type="molecule type" value="Genomic_DNA"/>
</dbReference>
<sequence>MNIDIEKELWAKLVDFVEFVIRSAAKENLEDLEFGVAYMLQTARSAGMPTEVLSILADVVPEVYEKLKAERDAATKLQ</sequence>